<keyword evidence="5" id="KW-0479">Metal-binding</keyword>
<evidence type="ECO:0000256" key="4">
    <source>
        <dbReference type="ARBA" id="ARBA00019129"/>
    </source>
</evidence>
<dbReference type="RefSeq" id="WP_204129597.1">
    <property type="nucleotide sequence ID" value="NZ_JAFDVD010000003.1"/>
</dbReference>
<feature type="region of interest" description="Disordered" evidence="8">
    <location>
        <begin position="27"/>
        <end position="46"/>
    </location>
</feature>
<reference evidence="10" key="1">
    <citation type="submission" date="2021-02" db="EMBL/GenBank/DDBJ databases">
        <title>Phycicoccus sp. MQZ13P-5T, whole genome shotgun sequence.</title>
        <authorList>
            <person name="Tuo L."/>
        </authorList>
    </citation>
    <scope>NUCLEOTIDE SEQUENCE</scope>
    <source>
        <strain evidence="10">MQZ13P-5</strain>
    </source>
</reference>
<feature type="compositionally biased region" description="Low complexity" evidence="8">
    <location>
        <begin position="27"/>
        <end position="40"/>
    </location>
</feature>
<dbReference type="EMBL" id="JAFDVD010000003">
    <property type="protein sequence ID" value="MBM6399121.1"/>
    <property type="molecule type" value="Genomic_DNA"/>
</dbReference>
<evidence type="ECO:0000256" key="6">
    <source>
        <dbReference type="ARBA" id="ARBA00023049"/>
    </source>
</evidence>
<dbReference type="GO" id="GO:0008237">
    <property type="term" value="F:metallopeptidase activity"/>
    <property type="evidence" value="ECO:0007669"/>
    <property type="project" value="UniProtKB-KW"/>
</dbReference>
<evidence type="ECO:0000256" key="3">
    <source>
        <dbReference type="ARBA" id="ARBA00012325"/>
    </source>
</evidence>
<comment type="catalytic activity">
    <reaction evidence="1">
        <text>Hydrolyzes proteins with a preference for Tyr or Phe in the P1' position. Has no action on amino-acid p-nitroanilides.</text>
        <dbReference type="EC" id="3.4.24.77"/>
    </reaction>
</comment>
<dbReference type="Pfam" id="PF02031">
    <property type="entry name" value="Peptidase_M7"/>
    <property type="match status" value="1"/>
</dbReference>
<feature type="chain" id="PRO_5045794743" description="Extracellular small neutral protease" evidence="9">
    <location>
        <begin position="19"/>
        <end position="226"/>
    </location>
</feature>
<comment type="similarity">
    <text evidence="2">Belongs to the peptidase M7 family.</text>
</comment>
<organism evidence="10 11">
    <name type="scientific">Phycicoccus sonneratiae</name>
    <dbReference type="NCBI Taxonomy" id="2807628"/>
    <lineage>
        <taxon>Bacteria</taxon>
        <taxon>Bacillati</taxon>
        <taxon>Actinomycetota</taxon>
        <taxon>Actinomycetes</taxon>
        <taxon>Micrococcales</taxon>
        <taxon>Intrasporangiaceae</taxon>
        <taxon>Phycicoccus</taxon>
    </lineage>
</organism>
<keyword evidence="11" id="KW-1185">Reference proteome</keyword>
<dbReference type="InterPro" id="IPR000013">
    <property type="entry name" value="Peptidase_M7"/>
</dbReference>
<keyword evidence="10" id="KW-0378">Hydrolase</keyword>
<evidence type="ECO:0000256" key="9">
    <source>
        <dbReference type="SAM" id="SignalP"/>
    </source>
</evidence>
<dbReference type="Gene3D" id="3.40.390.10">
    <property type="entry name" value="Collagenase (Catalytic Domain)"/>
    <property type="match status" value="1"/>
</dbReference>
<protein>
    <recommendedName>
        <fullName evidence="4">Extracellular small neutral protease</fullName>
        <ecNumber evidence="3">3.4.24.77</ecNumber>
    </recommendedName>
    <alternativeName>
        <fullName evidence="7">Snapalysin</fullName>
    </alternativeName>
</protein>
<proteinExistence type="inferred from homology"/>
<evidence type="ECO:0000256" key="2">
    <source>
        <dbReference type="ARBA" id="ARBA00006571"/>
    </source>
</evidence>
<dbReference type="Proteomes" id="UP001430172">
    <property type="component" value="Unassembled WGS sequence"/>
</dbReference>
<feature type="signal peptide" evidence="9">
    <location>
        <begin position="1"/>
        <end position="18"/>
    </location>
</feature>
<keyword evidence="6 10" id="KW-0482">Metalloprotease</keyword>
<accession>A0ABS2CGX1</accession>
<evidence type="ECO:0000313" key="10">
    <source>
        <dbReference type="EMBL" id="MBM6399121.1"/>
    </source>
</evidence>
<dbReference type="EC" id="3.4.24.77" evidence="3"/>
<dbReference type="PRINTS" id="PR00787">
    <property type="entry name" value="NEUTRALPTASE"/>
</dbReference>
<dbReference type="InterPro" id="IPR024079">
    <property type="entry name" value="MetalloPept_cat_dom_sf"/>
</dbReference>
<evidence type="ECO:0000256" key="8">
    <source>
        <dbReference type="SAM" id="MobiDB-lite"/>
    </source>
</evidence>
<keyword evidence="9" id="KW-0732">Signal</keyword>
<gene>
    <name evidence="10" type="ORF">JQN70_01835</name>
</gene>
<sequence>MKHRTTVLGALAATAALAVGPLAVADAAPAPAPSTSGTSGYTPNSGEAAQNARLQAIVDKALEKRENAERKGITSRAAAYTVYYSVSGAPSFQTEISQSAQIWNSSVSNVDLVRTTGGGADLTYGEGNDPRGSYAQVYGPGSGSVFLDYAQNQQYDSLRVTAHETGHILGLPDNYSGPCSELMSGGGPGPSCTNPYPNAQESATVDSIFGGGFAAPTLDAAAFSAR</sequence>
<dbReference type="PIRSF" id="PIRSF016573">
    <property type="entry name" value="Peptidase_M7"/>
    <property type="match status" value="1"/>
</dbReference>
<dbReference type="SUPFAM" id="SSF55486">
    <property type="entry name" value="Metalloproteases ('zincins'), catalytic domain"/>
    <property type="match status" value="1"/>
</dbReference>
<evidence type="ECO:0000256" key="1">
    <source>
        <dbReference type="ARBA" id="ARBA00000612"/>
    </source>
</evidence>
<comment type="caution">
    <text evidence="10">The sequence shown here is derived from an EMBL/GenBank/DDBJ whole genome shotgun (WGS) entry which is preliminary data.</text>
</comment>
<evidence type="ECO:0000256" key="7">
    <source>
        <dbReference type="ARBA" id="ARBA00029927"/>
    </source>
</evidence>
<name>A0ABS2CGX1_9MICO</name>
<keyword evidence="6 10" id="KW-0645">Protease</keyword>
<evidence type="ECO:0000313" key="11">
    <source>
        <dbReference type="Proteomes" id="UP001430172"/>
    </source>
</evidence>
<evidence type="ECO:0000256" key="5">
    <source>
        <dbReference type="ARBA" id="ARBA00022723"/>
    </source>
</evidence>